<gene>
    <name evidence="2" type="ORF">ACFSUO_12200</name>
</gene>
<evidence type="ECO:0000313" key="3">
    <source>
        <dbReference type="Proteomes" id="UP001597502"/>
    </source>
</evidence>
<dbReference type="EMBL" id="JBHUNA010000027">
    <property type="protein sequence ID" value="MFD2761713.1"/>
    <property type="molecule type" value="Genomic_DNA"/>
</dbReference>
<sequence>MPKKQNKVSSEDSRKVAEKDYEPSNYQEDTQFEKGMAVTHEQVSDGYKEGTIDRKVDPELED</sequence>
<reference evidence="3" key="1">
    <citation type="journal article" date="2019" name="Int. J. Syst. Evol. Microbiol.">
        <title>The Global Catalogue of Microorganisms (GCM) 10K type strain sequencing project: providing services to taxonomists for standard genome sequencing and annotation.</title>
        <authorList>
            <consortium name="The Broad Institute Genomics Platform"/>
            <consortium name="The Broad Institute Genome Sequencing Center for Infectious Disease"/>
            <person name="Wu L."/>
            <person name="Ma J."/>
        </authorList>
    </citation>
    <scope>NUCLEOTIDE SEQUENCE [LARGE SCALE GENOMIC DNA]</scope>
    <source>
        <strain evidence="3">TISTR 1535</strain>
    </source>
</reference>
<organism evidence="2 3">
    <name type="scientific">Lentibacillus juripiscarius</name>
    <dbReference type="NCBI Taxonomy" id="257446"/>
    <lineage>
        <taxon>Bacteria</taxon>
        <taxon>Bacillati</taxon>
        <taxon>Bacillota</taxon>
        <taxon>Bacilli</taxon>
        <taxon>Bacillales</taxon>
        <taxon>Bacillaceae</taxon>
        <taxon>Lentibacillus</taxon>
    </lineage>
</organism>
<feature type="compositionally biased region" description="Basic and acidic residues" evidence="1">
    <location>
        <begin position="42"/>
        <end position="62"/>
    </location>
</feature>
<evidence type="ECO:0000256" key="1">
    <source>
        <dbReference type="SAM" id="MobiDB-lite"/>
    </source>
</evidence>
<protein>
    <submittedName>
        <fullName evidence="2">YozQ family protein</fullName>
    </submittedName>
</protein>
<name>A0ABW5V8S4_9BACI</name>
<dbReference type="Pfam" id="PF13217">
    <property type="entry name" value="DUF4025"/>
    <property type="match status" value="1"/>
</dbReference>
<proteinExistence type="predicted"/>
<dbReference type="Proteomes" id="UP001597502">
    <property type="component" value="Unassembled WGS sequence"/>
</dbReference>
<feature type="compositionally biased region" description="Basic and acidic residues" evidence="1">
    <location>
        <begin position="9"/>
        <end position="22"/>
    </location>
</feature>
<comment type="caution">
    <text evidence="2">The sequence shown here is derived from an EMBL/GenBank/DDBJ whole genome shotgun (WGS) entry which is preliminary data.</text>
</comment>
<evidence type="ECO:0000313" key="2">
    <source>
        <dbReference type="EMBL" id="MFD2761713.1"/>
    </source>
</evidence>
<keyword evidence="3" id="KW-1185">Reference proteome</keyword>
<accession>A0ABW5V8S4</accession>
<dbReference type="RefSeq" id="WP_382394495.1">
    <property type="nucleotide sequence ID" value="NZ_JBHUNA010000027.1"/>
</dbReference>
<dbReference type="InterPro" id="IPR025100">
    <property type="entry name" value="DUF4025"/>
</dbReference>
<feature type="region of interest" description="Disordered" evidence="1">
    <location>
        <begin position="1"/>
        <end position="62"/>
    </location>
</feature>